<dbReference type="Pfam" id="PF12146">
    <property type="entry name" value="Hydrolase_4"/>
    <property type="match status" value="1"/>
</dbReference>
<dbReference type="GO" id="GO:0052689">
    <property type="term" value="F:carboxylic ester hydrolase activity"/>
    <property type="evidence" value="ECO:0007669"/>
    <property type="project" value="TreeGrafter"/>
</dbReference>
<dbReference type="InterPro" id="IPR053145">
    <property type="entry name" value="AB_hydrolase_Est10"/>
</dbReference>
<dbReference type="PANTHER" id="PTHR43265:SF1">
    <property type="entry name" value="ESTERASE ESTD"/>
    <property type="match status" value="1"/>
</dbReference>
<dbReference type="Gene3D" id="3.40.50.1820">
    <property type="entry name" value="alpha/beta hydrolase"/>
    <property type="match status" value="1"/>
</dbReference>
<dbReference type="InterPro" id="IPR029058">
    <property type="entry name" value="AB_hydrolase_fold"/>
</dbReference>
<reference evidence="4 5" key="1">
    <citation type="submission" date="2016-11" db="EMBL/GenBank/DDBJ databases">
        <authorList>
            <person name="Jaros S."/>
            <person name="Januszkiewicz K."/>
            <person name="Wedrychowicz H."/>
        </authorList>
    </citation>
    <scope>NUCLEOTIDE SEQUENCE [LARGE SCALE GENOMIC DNA]</scope>
    <source>
        <strain evidence="4 5">DSM 26991</strain>
    </source>
</reference>
<evidence type="ECO:0000313" key="5">
    <source>
        <dbReference type="Proteomes" id="UP000184509"/>
    </source>
</evidence>
<dbReference type="GO" id="GO:0006508">
    <property type="term" value="P:proteolysis"/>
    <property type="evidence" value="ECO:0007669"/>
    <property type="project" value="InterPro"/>
</dbReference>
<feature type="domain" description="Serine aminopeptidase S33" evidence="3">
    <location>
        <begin position="186"/>
        <end position="424"/>
    </location>
</feature>
<name>A0A1M4SAZ8_9BACE</name>
<protein>
    <recommendedName>
        <fullName evidence="3">Serine aminopeptidase S33 domain-containing protein</fullName>
    </recommendedName>
</protein>
<dbReference type="OrthoDB" id="9809549at2"/>
<evidence type="ECO:0000259" key="3">
    <source>
        <dbReference type="Pfam" id="PF12146"/>
    </source>
</evidence>
<accession>A0A1M4SAZ8</accession>
<sequence length="460" mass="50398">MRKGIISFLFIFCSLGAFAQDIVGDWNGALNVQGTKLHLVFHFKNDNGAYKGTLDSPDQSAKGIPLSSVSFKDSLVNAQITSMMIDYSGKWDGKTIKGTFKQAGMTLPLDLEAGEIVVNRPQEPKAPFPYKAEEVTFKNDKAGITFAGTLTYPKEKGTYPAVVLITGSGPQNRDEELFGHKSFLVIADYLTRHGIAVLRFDDRGTGKSGGAFKGATTTDFATDVQAAVNYLQGRTEINKKKIGLVGHSEGGIIAPIVASTDKNISFIVLLAGPGVSGDKIIIQQTKDLAGDSMPEAEKEKLVKVPADCFKILSQYPGESARAELEKYFKDNKDSVFAYQKVPVDHQQDYVNGMIKQFMDPWSRCFLSLDPVTYLTKVHCPVLALNGTKDRQVNADINLTEIRKALKIAGNKNFQTMSIIGLNHMFQECKTGMTTEYASIEQTFSPQALELIGKFISDVTK</sequence>
<dbReference type="InterPro" id="IPR022742">
    <property type="entry name" value="Hydrolase_4"/>
</dbReference>
<dbReference type="SUPFAM" id="SSF53474">
    <property type="entry name" value="alpha/beta-Hydrolases"/>
    <property type="match status" value="1"/>
</dbReference>
<evidence type="ECO:0000313" key="4">
    <source>
        <dbReference type="EMBL" id="SHE29348.1"/>
    </source>
</evidence>
<dbReference type="InterPro" id="IPR002471">
    <property type="entry name" value="Pept_S9_AS"/>
</dbReference>
<dbReference type="RefSeq" id="WP_073398503.1">
    <property type="nucleotide sequence ID" value="NZ_FQTV01000001.1"/>
</dbReference>
<proteinExistence type="predicted"/>
<dbReference type="STRING" id="1297750.SAMN05444405_10148"/>
<keyword evidence="2" id="KW-0732">Signal</keyword>
<organism evidence="4 5">
    <name type="scientific">Bacteroides luti</name>
    <dbReference type="NCBI Taxonomy" id="1297750"/>
    <lineage>
        <taxon>Bacteria</taxon>
        <taxon>Pseudomonadati</taxon>
        <taxon>Bacteroidota</taxon>
        <taxon>Bacteroidia</taxon>
        <taxon>Bacteroidales</taxon>
        <taxon>Bacteroidaceae</taxon>
        <taxon>Bacteroides</taxon>
    </lineage>
</organism>
<dbReference type="EMBL" id="FQTV01000001">
    <property type="protein sequence ID" value="SHE29348.1"/>
    <property type="molecule type" value="Genomic_DNA"/>
</dbReference>
<dbReference type="PANTHER" id="PTHR43265">
    <property type="entry name" value="ESTERASE ESTD"/>
    <property type="match status" value="1"/>
</dbReference>
<evidence type="ECO:0000256" key="2">
    <source>
        <dbReference type="SAM" id="SignalP"/>
    </source>
</evidence>
<dbReference type="PROSITE" id="PS00708">
    <property type="entry name" value="PRO_ENDOPEP_SER"/>
    <property type="match status" value="1"/>
</dbReference>
<keyword evidence="5" id="KW-1185">Reference proteome</keyword>
<feature type="chain" id="PRO_5012251347" description="Serine aminopeptidase S33 domain-containing protein" evidence="2">
    <location>
        <begin position="20"/>
        <end position="460"/>
    </location>
</feature>
<dbReference type="Proteomes" id="UP000184509">
    <property type="component" value="Unassembled WGS sequence"/>
</dbReference>
<keyword evidence="1" id="KW-0378">Hydrolase</keyword>
<dbReference type="AlphaFoldDB" id="A0A1M4SAZ8"/>
<evidence type="ECO:0000256" key="1">
    <source>
        <dbReference type="ARBA" id="ARBA00022801"/>
    </source>
</evidence>
<gene>
    <name evidence="4" type="ORF">SAMN05444405_10148</name>
</gene>
<feature type="signal peptide" evidence="2">
    <location>
        <begin position="1"/>
        <end position="19"/>
    </location>
</feature>
<dbReference type="GO" id="GO:0004252">
    <property type="term" value="F:serine-type endopeptidase activity"/>
    <property type="evidence" value="ECO:0007669"/>
    <property type="project" value="InterPro"/>
</dbReference>